<feature type="domain" description="C2H2-type" evidence="3">
    <location>
        <begin position="38"/>
        <end position="66"/>
    </location>
</feature>
<protein>
    <recommendedName>
        <fullName evidence="3">C2H2-type domain-containing protein</fullName>
    </recommendedName>
</protein>
<name>A0A9P0CM32_9CUCU</name>
<evidence type="ECO:0000313" key="4">
    <source>
        <dbReference type="EMBL" id="CAH1102613.1"/>
    </source>
</evidence>
<evidence type="ECO:0000313" key="5">
    <source>
        <dbReference type="Proteomes" id="UP001153636"/>
    </source>
</evidence>
<dbReference type="PANTHER" id="PTHR33936:SF24">
    <property type="entry name" value="C2H2-TYPE DOMAIN-CONTAINING PROTEIN"/>
    <property type="match status" value="1"/>
</dbReference>
<dbReference type="InterPro" id="IPR052797">
    <property type="entry name" value="RegFact_GeneExpr_CellDeath"/>
</dbReference>
<dbReference type="SMART" id="SM00355">
    <property type="entry name" value="ZnF_C2H2"/>
    <property type="match status" value="3"/>
</dbReference>
<evidence type="ECO:0000259" key="3">
    <source>
        <dbReference type="PROSITE" id="PS50157"/>
    </source>
</evidence>
<keyword evidence="1" id="KW-0862">Zinc</keyword>
<dbReference type="GO" id="GO:0008270">
    <property type="term" value="F:zinc ion binding"/>
    <property type="evidence" value="ECO:0007669"/>
    <property type="project" value="UniProtKB-KW"/>
</dbReference>
<accession>A0A9P0CM32</accession>
<dbReference type="PROSITE" id="PS00028">
    <property type="entry name" value="ZINC_FINGER_C2H2_1"/>
    <property type="match status" value="2"/>
</dbReference>
<dbReference type="InterPro" id="IPR013087">
    <property type="entry name" value="Znf_C2H2_type"/>
</dbReference>
<proteinExistence type="predicted"/>
<dbReference type="SUPFAM" id="SSF57667">
    <property type="entry name" value="beta-beta-alpha zinc fingers"/>
    <property type="match status" value="1"/>
</dbReference>
<sequence>METMGDDCCICELCSALFKKKSNLTRHIQNVHYREKKFMCEHCSKNYITKDALTNHITNSHSNKPRKKRIVYWQCPMCIHQCEKEQMVDHYKLFHNYDISTINIQFDSFNEFLSWKQKMEKQSSSKYIRHRKKKYSDKWKYFYRCHRDGFYRAKGNNLRKLKKIGSNKINAHCPAKIDVTINETNGKISINYFQNHIGHSLETFRLSSNCKEKADGEYTEETDSDNEEANELSIEEKSINERSEEINEIPTNIDSIKASLLERFQLILTKVENLEECEVVNEELLNFENILYNCKYSETNLNTN</sequence>
<evidence type="ECO:0000256" key="1">
    <source>
        <dbReference type="PROSITE-ProRule" id="PRU00042"/>
    </source>
</evidence>
<evidence type="ECO:0000256" key="2">
    <source>
        <dbReference type="SAM" id="MobiDB-lite"/>
    </source>
</evidence>
<keyword evidence="5" id="KW-1185">Reference proteome</keyword>
<keyword evidence="1" id="KW-0863">Zinc-finger</keyword>
<dbReference type="AlphaFoldDB" id="A0A9P0CM32"/>
<dbReference type="EMBL" id="OV651825">
    <property type="protein sequence ID" value="CAH1102613.1"/>
    <property type="molecule type" value="Genomic_DNA"/>
</dbReference>
<dbReference type="PROSITE" id="PS50157">
    <property type="entry name" value="ZINC_FINGER_C2H2_2"/>
    <property type="match status" value="2"/>
</dbReference>
<feature type="domain" description="C2H2-type" evidence="3">
    <location>
        <begin position="9"/>
        <end position="37"/>
    </location>
</feature>
<feature type="compositionally biased region" description="Acidic residues" evidence="2">
    <location>
        <begin position="217"/>
        <end position="230"/>
    </location>
</feature>
<dbReference type="OrthoDB" id="6782111at2759"/>
<gene>
    <name evidence="4" type="ORF">PSYICH_LOCUS3609</name>
</gene>
<dbReference type="PANTHER" id="PTHR33936">
    <property type="entry name" value="PROTEIN CBG17840"/>
    <property type="match status" value="1"/>
</dbReference>
<dbReference type="InterPro" id="IPR036236">
    <property type="entry name" value="Znf_C2H2_sf"/>
</dbReference>
<dbReference type="Proteomes" id="UP001153636">
    <property type="component" value="Chromosome 13"/>
</dbReference>
<dbReference type="Gene3D" id="3.30.160.60">
    <property type="entry name" value="Classic Zinc Finger"/>
    <property type="match status" value="1"/>
</dbReference>
<feature type="region of interest" description="Disordered" evidence="2">
    <location>
        <begin position="215"/>
        <end position="238"/>
    </location>
</feature>
<organism evidence="4 5">
    <name type="scientific">Psylliodes chrysocephalus</name>
    <dbReference type="NCBI Taxonomy" id="3402493"/>
    <lineage>
        <taxon>Eukaryota</taxon>
        <taxon>Metazoa</taxon>
        <taxon>Ecdysozoa</taxon>
        <taxon>Arthropoda</taxon>
        <taxon>Hexapoda</taxon>
        <taxon>Insecta</taxon>
        <taxon>Pterygota</taxon>
        <taxon>Neoptera</taxon>
        <taxon>Endopterygota</taxon>
        <taxon>Coleoptera</taxon>
        <taxon>Polyphaga</taxon>
        <taxon>Cucujiformia</taxon>
        <taxon>Chrysomeloidea</taxon>
        <taxon>Chrysomelidae</taxon>
        <taxon>Galerucinae</taxon>
        <taxon>Alticini</taxon>
        <taxon>Psylliodes</taxon>
    </lineage>
</organism>
<keyword evidence="1" id="KW-0479">Metal-binding</keyword>
<reference evidence="4" key="1">
    <citation type="submission" date="2022-01" db="EMBL/GenBank/DDBJ databases">
        <authorList>
            <person name="King R."/>
        </authorList>
    </citation>
    <scope>NUCLEOTIDE SEQUENCE</scope>
</reference>